<feature type="domain" description="DUF2314" evidence="3">
    <location>
        <begin position="14"/>
        <end position="148"/>
    </location>
</feature>
<dbReference type="PROSITE" id="PS50297">
    <property type="entry name" value="ANK_REP_REGION"/>
    <property type="match status" value="1"/>
</dbReference>
<name>A0A1H9YJA3_9PSED</name>
<dbReference type="SUPFAM" id="SSF48403">
    <property type="entry name" value="Ankyrin repeat"/>
    <property type="match status" value="1"/>
</dbReference>
<dbReference type="InterPro" id="IPR018756">
    <property type="entry name" value="DUF2314"/>
</dbReference>
<dbReference type="InterPro" id="IPR036770">
    <property type="entry name" value="Ankyrin_rpt-contain_sf"/>
</dbReference>
<dbReference type="Proteomes" id="UP000182332">
    <property type="component" value="Unassembled WGS sequence"/>
</dbReference>
<evidence type="ECO:0000256" key="1">
    <source>
        <dbReference type="PROSITE-ProRule" id="PRU00023"/>
    </source>
</evidence>
<dbReference type="EMBL" id="FOHW01000001">
    <property type="protein sequence ID" value="SES69125.1"/>
    <property type="molecule type" value="Genomic_DNA"/>
</dbReference>
<organism evidence="4 5">
    <name type="scientific">Pseudomonas graminis</name>
    <dbReference type="NCBI Taxonomy" id="158627"/>
    <lineage>
        <taxon>Bacteria</taxon>
        <taxon>Pseudomonadati</taxon>
        <taxon>Pseudomonadota</taxon>
        <taxon>Gammaproteobacteria</taxon>
        <taxon>Pseudomonadales</taxon>
        <taxon>Pseudomonadaceae</taxon>
        <taxon>Pseudomonas</taxon>
    </lineage>
</organism>
<feature type="transmembrane region" description="Helical" evidence="2">
    <location>
        <begin position="287"/>
        <end position="306"/>
    </location>
</feature>
<accession>A0A1H9YJA3</accession>
<protein>
    <submittedName>
        <fullName evidence="4">Uncharacterized conserved protein YegJ, DUF2314 family</fullName>
    </submittedName>
</protein>
<dbReference type="AlphaFoldDB" id="A0A1H9YJA3"/>
<keyword evidence="1" id="KW-0040">ANK repeat</keyword>
<keyword evidence="2" id="KW-0472">Membrane</keyword>
<evidence type="ECO:0000259" key="3">
    <source>
        <dbReference type="Pfam" id="PF10077"/>
    </source>
</evidence>
<sequence length="389" mass="42560">MTGQIIYSVKGESDELKAAVASAQATFKFFWRELSWEARRIVKSLDMAAVKMSFVLDADDPDIPAVENMWVTDIEFDGESISGVLMNSPRWLSSLNASDPVTLPLEALNDWMFVRDGHVYGGFTVDALRSGMSTDAREAHDRAWGLDFGKAGSVEVVPAEEGQTPRLLSRSLDLPQDQKTLAALERTEHPMALNMRGKVEEELAQHPEAIHDLDAEGWLLLHREVLAGNYTVVRALLRHGADPLTPNCNGQTSLALASVAGWPRIVDLLEGKDSDESGPIEPKGFPAWPIGLALVVPALACLYYLVVEPLRAAAAGHSVQIQGPVSFAGALLLFGYGWVCFSPWYFRLRARTPQAGGSRVLDIVAVISLLVLGFVLHDCLESYVIGLRR</sequence>
<keyword evidence="2" id="KW-0812">Transmembrane</keyword>
<feature type="transmembrane region" description="Helical" evidence="2">
    <location>
        <begin position="358"/>
        <end position="380"/>
    </location>
</feature>
<dbReference type="PROSITE" id="PS50088">
    <property type="entry name" value="ANK_REPEAT"/>
    <property type="match status" value="1"/>
</dbReference>
<dbReference type="Gene3D" id="1.25.40.20">
    <property type="entry name" value="Ankyrin repeat-containing domain"/>
    <property type="match status" value="1"/>
</dbReference>
<feature type="transmembrane region" description="Helical" evidence="2">
    <location>
        <begin position="327"/>
        <end position="346"/>
    </location>
</feature>
<evidence type="ECO:0000256" key="2">
    <source>
        <dbReference type="SAM" id="Phobius"/>
    </source>
</evidence>
<proteinExistence type="predicted"/>
<dbReference type="RefSeq" id="WP_074883578.1">
    <property type="nucleotide sequence ID" value="NZ_FOHW01000001.1"/>
</dbReference>
<evidence type="ECO:0000313" key="5">
    <source>
        <dbReference type="Proteomes" id="UP000182332"/>
    </source>
</evidence>
<reference evidence="4 5" key="1">
    <citation type="submission" date="2016-10" db="EMBL/GenBank/DDBJ databases">
        <authorList>
            <person name="de Groot N.N."/>
        </authorList>
    </citation>
    <scope>NUCLEOTIDE SEQUENCE [LARGE SCALE GENOMIC DNA]</scope>
    <source>
        <strain evidence="4 5">DSM 11363</strain>
    </source>
</reference>
<dbReference type="InterPro" id="IPR002110">
    <property type="entry name" value="Ankyrin_rpt"/>
</dbReference>
<keyword evidence="2" id="KW-1133">Transmembrane helix</keyword>
<feature type="repeat" description="ANK" evidence="1">
    <location>
        <begin position="216"/>
        <end position="248"/>
    </location>
</feature>
<dbReference type="OrthoDB" id="6571369at2"/>
<evidence type="ECO:0000313" key="4">
    <source>
        <dbReference type="EMBL" id="SES69125.1"/>
    </source>
</evidence>
<gene>
    <name evidence="4" type="ORF">SAMN05216197_101283</name>
</gene>
<dbReference type="Pfam" id="PF10077">
    <property type="entry name" value="DUF2314"/>
    <property type="match status" value="1"/>
</dbReference>